<evidence type="ECO:0000256" key="1">
    <source>
        <dbReference type="SAM" id="MobiDB-lite"/>
    </source>
</evidence>
<feature type="compositionally biased region" description="Basic and acidic residues" evidence="1">
    <location>
        <begin position="385"/>
        <end position="405"/>
    </location>
</feature>
<dbReference type="Pfam" id="PF13276">
    <property type="entry name" value="HTH_21"/>
    <property type="match status" value="1"/>
</dbReference>
<dbReference type="InterPro" id="IPR038109">
    <property type="entry name" value="DNA_bind_recomb_sf"/>
</dbReference>
<dbReference type="Proteomes" id="UP001241603">
    <property type="component" value="Unassembled WGS sequence"/>
</dbReference>
<keyword evidence="4" id="KW-1185">Reference proteome</keyword>
<dbReference type="Gene3D" id="3.90.1750.20">
    <property type="entry name" value="Putative Large Serine Recombinase, Chain B, Domain 2"/>
    <property type="match status" value="1"/>
</dbReference>
<proteinExistence type="predicted"/>
<name>A0ABU0H904_9HYPH</name>
<reference evidence="3 4" key="1">
    <citation type="submission" date="2023-07" db="EMBL/GenBank/DDBJ databases">
        <title>Genomic Encyclopedia of Type Strains, Phase IV (KMG-IV): sequencing the most valuable type-strain genomes for metagenomic binning, comparative biology and taxonomic classification.</title>
        <authorList>
            <person name="Goeker M."/>
        </authorList>
    </citation>
    <scope>NUCLEOTIDE SEQUENCE [LARGE SCALE GENOMIC DNA]</scope>
    <source>
        <strain evidence="3 4">B6-8</strain>
    </source>
</reference>
<protein>
    <recommendedName>
        <fullName evidence="2">HTH-like domain-containing protein</fullName>
    </recommendedName>
</protein>
<comment type="caution">
    <text evidence="3">The sequence shown here is derived from an EMBL/GenBank/DDBJ whole genome shotgun (WGS) entry which is preliminary data.</text>
</comment>
<evidence type="ECO:0000313" key="4">
    <source>
        <dbReference type="Proteomes" id="UP001241603"/>
    </source>
</evidence>
<feature type="domain" description="HTH-like" evidence="2">
    <location>
        <begin position="64"/>
        <end position="118"/>
    </location>
</feature>
<organism evidence="3 4">
    <name type="scientific">Kaistia dalseonensis</name>
    <dbReference type="NCBI Taxonomy" id="410840"/>
    <lineage>
        <taxon>Bacteria</taxon>
        <taxon>Pseudomonadati</taxon>
        <taxon>Pseudomonadota</taxon>
        <taxon>Alphaproteobacteria</taxon>
        <taxon>Hyphomicrobiales</taxon>
        <taxon>Kaistiaceae</taxon>
        <taxon>Kaistia</taxon>
    </lineage>
</organism>
<feature type="region of interest" description="Disordered" evidence="1">
    <location>
        <begin position="1"/>
        <end position="25"/>
    </location>
</feature>
<dbReference type="InterPro" id="IPR025948">
    <property type="entry name" value="HTH-like_dom"/>
</dbReference>
<dbReference type="PANTHER" id="PTHR46889:SF7">
    <property type="entry name" value="TRANSPOSASE FOR INSERTION SEQUENCE ELEMENT IS904"/>
    <property type="match status" value="1"/>
</dbReference>
<gene>
    <name evidence="3" type="ORF">QO014_003193</name>
</gene>
<dbReference type="InterPro" id="IPR050900">
    <property type="entry name" value="Transposase_IS3/IS150/IS904"/>
</dbReference>
<accession>A0ABU0H904</accession>
<feature type="region of interest" description="Disordered" evidence="1">
    <location>
        <begin position="385"/>
        <end position="422"/>
    </location>
</feature>
<sequence>MARRQAGPGDRVSKPGSEARTAAWKRDYIRRHRPRGISVAEGCRLMGIARSTYCDKPAVSLDDTALVETMVTICESFEAYGSRRMQAALRHLGLIVNHKKIRRLMREHSLQPRRRRRYIATTDGDHELPIFPNLARDMVPGGPNPLWVTDITYVAITAGFVYVMLSNRLYRGEIVHKDVSHPGQHDAIVDEALFNDVQQILATNRVDRERGVNADEPSLLAGLLFDADGNRMTPTHASKKGVRYRYYVSKTLITPRQISTRRHKDADFNGTAAPIAKDRNSLRLPAGDIERLVLDRMVQLLATPAEVLAISASDLDPNLHPDSNLDAVGQSALLEAAQRNASALVAADAVAQRGFLLAALQRVDVHRDRVEIRIDRTGLLQRVRDDDQPSRVGALDEDHPVRDDGVIGTSHPDEPALAPHSSERGARDIILLTVHVAFRRSGFELRLVVPGKETGARPDHSLVRLVARAHQMRDRLVADPDRTITQLAEQERLTASYLTRLLRLAFVAPDIVTAILDGRQPVELTANKIMADTRLSIDWSGQRQALGFE</sequence>
<evidence type="ECO:0000313" key="3">
    <source>
        <dbReference type="EMBL" id="MDQ0438798.1"/>
    </source>
</evidence>
<dbReference type="EMBL" id="JAUSVO010000004">
    <property type="protein sequence ID" value="MDQ0438798.1"/>
    <property type="molecule type" value="Genomic_DNA"/>
</dbReference>
<dbReference type="PANTHER" id="PTHR46889">
    <property type="entry name" value="TRANSPOSASE INSF FOR INSERTION SEQUENCE IS3B-RELATED"/>
    <property type="match status" value="1"/>
</dbReference>
<evidence type="ECO:0000259" key="2">
    <source>
        <dbReference type="Pfam" id="PF13276"/>
    </source>
</evidence>